<reference evidence="1 2" key="1">
    <citation type="journal article" date="2010" name="J. Bacteriol.">
        <title>Short-term signatures of evolutionary change in the Salmonella enterica serovar typhimurium 14028 genome.</title>
        <authorList>
            <person name="Jarvik T."/>
            <person name="Smillie C."/>
            <person name="Groisman E.A."/>
            <person name="Ochman H."/>
        </authorList>
    </citation>
    <scope>NUCLEOTIDE SEQUENCE [LARGE SCALE GENOMIC DNA]</scope>
    <source>
        <strain evidence="2">14028s / SGSC 2262</strain>
    </source>
</reference>
<name>A0A0F6BA41_SALT1</name>
<evidence type="ECO:0000313" key="1">
    <source>
        <dbReference type="EMBL" id="ACY91393.1"/>
    </source>
</evidence>
<dbReference type="AlphaFoldDB" id="A0A0F6BA41"/>
<accession>A0A0F6BA41</accession>
<dbReference type="HOGENOM" id="CLU_3296092_0_0_6"/>
<dbReference type="Proteomes" id="UP000002695">
    <property type="component" value="Chromosome"/>
</dbReference>
<evidence type="ECO:0000313" key="2">
    <source>
        <dbReference type="Proteomes" id="UP000002695"/>
    </source>
</evidence>
<dbReference type="KEGG" id="seo:STM14_5053"/>
<protein>
    <submittedName>
        <fullName evidence="1">Uncharacterized protein</fullName>
    </submittedName>
</protein>
<organism evidence="1 2">
    <name type="scientific">Salmonella typhimurium (strain 14028s / SGSC 2262)</name>
    <dbReference type="NCBI Taxonomy" id="588858"/>
    <lineage>
        <taxon>Bacteria</taxon>
        <taxon>Pseudomonadati</taxon>
        <taxon>Pseudomonadota</taxon>
        <taxon>Gammaproteobacteria</taxon>
        <taxon>Enterobacterales</taxon>
        <taxon>Enterobacteriaceae</taxon>
        <taxon>Salmonella</taxon>
    </lineage>
</organism>
<dbReference type="PATRIC" id="fig|588858.6.peg.4577"/>
<keyword evidence="2" id="KW-1185">Reference proteome</keyword>
<sequence length="40" mass="4219">MAGSECVLPGGASALTGPVLMHILLNGEDRVLRKVKMKLL</sequence>
<gene>
    <name evidence="1" type="ordered locus">STM14_5053</name>
</gene>
<proteinExistence type="predicted"/>
<dbReference type="EMBL" id="CP001363">
    <property type="protein sequence ID" value="ACY91393.1"/>
    <property type="molecule type" value="Genomic_DNA"/>
</dbReference>